<evidence type="ECO:0000313" key="1">
    <source>
        <dbReference type="EMBL" id="QDU86949.1"/>
    </source>
</evidence>
<dbReference type="AlphaFoldDB" id="A0A518D666"/>
<organism evidence="1 2">
    <name type="scientific">Pirellulimonas nuda</name>
    <dbReference type="NCBI Taxonomy" id="2528009"/>
    <lineage>
        <taxon>Bacteria</taxon>
        <taxon>Pseudomonadati</taxon>
        <taxon>Planctomycetota</taxon>
        <taxon>Planctomycetia</taxon>
        <taxon>Pirellulales</taxon>
        <taxon>Lacipirellulaceae</taxon>
        <taxon>Pirellulimonas</taxon>
    </lineage>
</organism>
<dbReference type="Proteomes" id="UP000317429">
    <property type="component" value="Chromosome"/>
</dbReference>
<proteinExistence type="predicted"/>
<dbReference type="InterPro" id="IPR027417">
    <property type="entry name" value="P-loop_NTPase"/>
</dbReference>
<dbReference type="OrthoDB" id="378710at2"/>
<gene>
    <name evidence="1" type="ORF">Pla175_03030</name>
</gene>
<name>A0A518D666_9BACT</name>
<dbReference type="KEGG" id="pnd:Pla175_03030"/>
<dbReference type="EMBL" id="CP036291">
    <property type="protein sequence ID" value="QDU86949.1"/>
    <property type="molecule type" value="Genomic_DNA"/>
</dbReference>
<reference evidence="1 2" key="1">
    <citation type="submission" date="2019-02" db="EMBL/GenBank/DDBJ databases">
        <title>Deep-cultivation of Planctomycetes and their phenomic and genomic characterization uncovers novel biology.</title>
        <authorList>
            <person name="Wiegand S."/>
            <person name="Jogler M."/>
            <person name="Boedeker C."/>
            <person name="Pinto D."/>
            <person name="Vollmers J."/>
            <person name="Rivas-Marin E."/>
            <person name="Kohn T."/>
            <person name="Peeters S.H."/>
            <person name="Heuer A."/>
            <person name="Rast P."/>
            <person name="Oberbeckmann S."/>
            <person name="Bunk B."/>
            <person name="Jeske O."/>
            <person name="Meyerdierks A."/>
            <person name="Storesund J.E."/>
            <person name="Kallscheuer N."/>
            <person name="Luecker S."/>
            <person name="Lage O.M."/>
            <person name="Pohl T."/>
            <person name="Merkel B.J."/>
            <person name="Hornburger P."/>
            <person name="Mueller R.-W."/>
            <person name="Bruemmer F."/>
            <person name="Labrenz M."/>
            <person name="Spormann A.M."/>
            <person name="Op den Camp H."/>
            <person name="Overmann J."/>
            <person name="Amann R."/>
            <person name="Jetten M.S.M."/>
            <person name="Mascher T."/>
            <person name="Medema M.H."/>
            <person name="Devos D.P."/>
            <person name="Kaster A.-K."/>
            <person name="Ovreas L."/>
            <person name="Rohde M."/>
            <person name="Galperin M.Y."/>
            <person name="Jogler C."/>
        </authorList>
    </citation>
    <scope>NUCLEOTIDE SEQUENCE [LARGE SCALE GENOMIC DNA]</scope>
    <source>
        <strain evidence="1 2">Pla175</strain>
    </source>
</reference>
<dbReference type="Gene3D" id="3.40.50.300">
    <property type="entry name" value="P-loop containing nucleotide triphosphate hydrolases"/>
    <property type="match status" value="1"/>
</dbReference>
<dbReference type="RefSeq" id="WP_145280644.1">
    <property type="nucleotide sequence ID" value="NZ_CP036291.1"/>
</dbReference>
<accession>A0A518D666</accession>
<keyword evidence="2" id="KW-1185">Reference proteome</keyword>
<evidence type="ECO:0000313" key="2">
    <source>
        <dbReference type="Proteomes" id="UP000317429"/>
    </source>
</evidence>
<sequence>MTRSPNPIRLSRLLTRLARPAPRAPAAPPDDPAEPLLDWGRRLLPAHFAKPPSAMHRWLAGELDRFTGLRGQKVNLVGPRGGAKSTIGSLALVLRAALSGREGYIWIVSDTARQARTHLENVKSELTENPLLHAAYPQATGRGPVWRAGKITLRSGAVIEAYGAGQRLRGKRRRQLRPTLIVCDDLQNDSHIVSARQRAASRDWFHGALLKAGSSGTNLVNLATALHREAIAMELLETPGWRSRLFRAIERWPDRTDLWGEWEKLYRRPAAAADAEAFYQQNRDAMHAGARVLWPEEEDLPALMKQRAESGRTAFEREKQSSPVDPTRCEWPEAYFAGGLWFDDWPHDLRLCTLALDPSKGAGAQQGDYSAYVLLGIDAQGVLHVDADLARRPTPQMVADGVALVERFAPDVFGVEANQYQSLLCGEFAQALSAAGLLTAAPLPIENHTNKLVRIRRLGPYLAQGRLRFKRHSPGARLLVDQLRDFPLGAHDDGPDALEMAVRLAEDLWRGRHTDDGLGDRLRV</sequence>
<protein>
    <submittedName>
        <fullName evidence="1">Terminase-like family protein</fullName>
    </submittedName>
</protein>
<dbReference type="Gene3D" id="3.30.420.240">
    <property type="match status" value="1"/>
</dbReference>